<dbReference type="GO" id="GO:0005886">
    <property type="term" value="C:plasma membrane"/>
    <property type="evidence" value="ECO:0007669"/>
    <property type="project" value="UniProtKB-SubCell"/>
</dbReference>
<evidence type="ECO:0000256" key="7">
    <source>
        <dbReference type="ARBA" id="ARBA00023136"/>
    </source>
</evidence>
<proteinExistence type="inferred from homology"/>
<evidence type="ECO:0000256" key="6">
    <source>
        <dbReference type="ARBA" id="ARBA00022989"/>
    </source>
</evidence>
<evidence type="ECO:0000256" key="8">
    <source>
        <dbReference type="SAM" id="Phobius"/>
    </source>
</evidence>
<dbReference type="PROSITE" id="PS01303">
    <property type="entry name" value="BCCT"/>
    <property type="match status" value="1"/>
</dbReference>
<evidence type="ECO:0000256" key="3">
    <source>
        <dbReference type="ARBA" id="ARBA00022448"/>
    </source>
</evidence>
<dbReference type="GO" id="GO:0022857">
    <property type="term" value="F:transmembrane transporter activity"/>
    <property type="evidence" value="ECO:0007669"/>
    <property type="project" value="InterPro"/>
</dbReference>
<gene>
    <name evidence="9" type="ORF">GA0061094_3893</name>
</gene>
<accession>A0A0V8HAN9</accession>
<feature type="transmembrane region" description="Helical" evidence="8">
    <location>
        <begin position="7"/>
        <end position="24"/>
    </location>
</feature>
<dbReference type="PANTHER" id="PTHR30047:SF7">
    <property type="entry name" value="HIGH-AFFINITY CHOLINE TRANSPORT PROTEIN"/>
    <property type="match status" value="1"/>
</dbReference>
<feature type="transmembrane region" description="Helical" evidence="8">
    <location>
        <begin position="44"/>
        <end position="64"/>
    </location>
</feature>
<dbReference type="InterPro" id="IPR018093">
    <property type="entry name" value="BCCT_CS"/>
</dbReference>
<keyword evidence="5 8" id="KW-0812">Transmembrane</keyword>
<keyword evidence="6 8" id="KW-1133">Transmembrane helix</keyword>
<organism evidence="9 10">
    <name type="scientific">[Bacillus] enclensis</name>
    <dbReference type="NCBI Taxonomy" id="1402860"/>
    <lineage>
        <taxon>Bacteria</taxon>
        <taxon>Bacillati</taxon>
        <taxon>Bacillota</taxon>
        <taxon>Bacilli</taxon>
        <taxon>Bacillales</taxon>
        <taxon>Bacillaceae</taxon>
        <taxon>Rossellomorea</taxon>
    </lineage>
</organism>
<dbReference type="Pfam" id="PF02028">
    <property type="entry name" value="BCCT"/>
    <property type="match status" value="1"/>
</dbReference>
<protein>
    <submittedName>
        <fullName evidence="9">Glycine betaine transporter</fullName>
    </submittedName>
</protein>
<keyword evidence="10" id="KW-1185">Reference proteome</keyword>
<evidence type="ECO:0000256" key="1">
    <source>
        <dbReference type="ARBA" id="ARBA00004651"/>
    </source>
</evidence>
<comment type="subcellular location">
    <subcellularLocation>
        <location evidence="1">Cell membrane</location>
        <topology evidence="1">Multi-pass membrane protein</topology>
    </subcellularLocation>
</comment>
<feature type="transmembrane region" description="Helical" evidence="8">
    <location>
        <begin position="225"/>
        <end position="245"/>
    </location>
</feature>
<dbReference type="AlphaFoldDB" id="A0A0V8HAN9"/>
<dbReference type="RefSeq" id="WP_058299737.1">
    <property type="nucleotide sequence ID" value="NZ_FMAU01000006.1"/>
</dbReference>
<evidence type="ECO:0000313" key="10">
    <source>
        <dbReference type="Proteomes" id="UP000181997"/>
    </source>
</evidence>
<evidence type="ECO:0000256" key="4">
    <source>
        <dbReference type="ARBA" id="ARBA00022475"/>
    </source>
</evidence>
<dbReference type="PANTHER" id="PTHR30047">
    <property type="entry name" value="HIGH-AFFINITY CHOLINE TRANSPORT PROTEIN-RELATED"/>
    <property type="match status" value="1"/>
</dbReference>
<dbReference type="Proteomes" id="UP000181997">
    <property type="component" value="Unassembled WGS sequence"/>
</dbReference>
<keyword evidence="4" id="KW-1003">Cell membrane</keyword>
<feature type="transmembrane region" description="Helical" evidence="8">
    <location>
        <begin position="398"/>
        <end position="425"/>
    </location>
</feature>
<sequence length="507" mass="55798">MKQATRVFWYSLFITLIVVIWGSVAPKHLEKITAAFTQGILDKFGWFYLLIVIAILLFCVYLMFSRYGKIRLGKHGEKPEFSNSSWFAMLFSAGMGMGLVFWTTAEPISHAFKSSPAAELGTDAAVRDALKYSFFHWGIHAWAVYGIVALVLAYFKFNRGAPGLISATLTPLFGEKRMRGPLGKGIDVLAVFATVVGVAATLGFGSAQITGGLSFLFGTPNNFTVQLIVLAVSTVLFIWSAWSGIGKGIKYLSNINMGLAAFLLVLLFIVGPTMLILNMFTNTLGNYAADFFKMSLRIAPMDAEGRTWINGWTIFYWAWWISWAPFVGIFIARISRGRTIKEFLFGVLLLPSLVCFIFFSVFGVSALRLENLGIATISKLSLETSTFGTLAEYPLGTFMSIITIFVIAIFFITSADSATFVLGMLSTDGRLNPGNQVKISWGLIQSMMAAAVVYFGGTQGLQNMLIIAALPFALVIILMGVSFYKDIRSELRSKSHDQKHQALKKGS</sequence>
<dbReference type="NCBIfam" id="TIGR00842">
    <property type="entry name" value="bcct"/>
    <property type="match status" value="1"/>
</dbReference>
<feature type="transmembrane region" description="Helical" evidence="8">
    <location>
        <begin position="343"/>
        <end position="362"/>
    </location>
</feature>
<dbReference type="InterPro" id="IPR000060">
    <property type="entry name" value="BCCT_transptr"/>
</dbReference>
<feature type="transmembrane region" description="Helical" evidence="8">
    <location>
        <begin position="134"/>
        <end position="155"/>
    </location>
</feature>
<feature type="transmembrane region" description="Helical" evidence="8">
    <location>
        <begin position="437"/>
        <end position="457"/>
    </location>
</feature>
<dbReference type="OrthoDB" id="9775735at2"/>
<evidence type="ECO:0000256" key="2">
    <source>
        <dbReference type="ARBA" id="ARBA00005658"/>
    </source>
</evidence>
<comment type="similarity">
    <text evidence="2">Belongs to the BCCT transporter (TC 2.A.15) family.</text>
</comment>
<feature type="transmembrane region" description="Helical" evidence="8">
    <location>
        <begin position="85"/>
        <end position="105"/>
    </location>
</feature>
<feature type="transmembrane region" description="Helical" evidence="8">
    <location>
        <begin position="186"/>
        <end position="205"/>
    </location>
</feature>
<reference evidence="10" key="1">
    <citation type="submission" date="2016-08" db="EMBL/GenBank/DDBJ databases">
        <authorList>
            <person name="Varghese N."/>
            <person name="Submissions Spin"/>
        </authorList>
    </citation>
    <scope>NUCLEOTIDE SEQUENCE [LARGE SCALE GENOMIC DNA]</scope>
    <source>
        <strain evidence="10">SGD-1123</strain>
    </source>
</reference>
<keyword evidence="3" id="KW-0813">Transport</keyword>
<feature type="transmembrane region" description="Helical" evidence="8">
    <location>
        <begin position="463"/>
        <end position="484"/>
    </location>
</feature>
<dbReference type="EMBL" id="FMAU01000006">
    <property type="protein sequence ID" value="SCC31130.1"/>
    <property type="molecule type" value="Genomic_DNA"/>
</dbReference>
<keyword evidence="7 8" id="KW-0472">Membrane</keyword>
<feature type="transmembrane region" description="Helical" evidence="8">
    <location>
        <begin position="257"/>
        <end position="277"/>
    </location>
</feature>
<evidence type="ECO:0000256" key="5">
    <source>
        <dbReference type="ARBA" id="ARBA00022692"/>
    </source>
</evidence>
<evidence type="ECO:0000313" key="9">
    <source>
        <dbReference type="EMBL" id="SCC31130.1"/>
    </source>
</evidence>
<feature type="transmembrane region" description="Helical" evidence="8">
    <location>
        <begin position="314"/>
        <end position="331"/>
    </location>
</feature>
<name>A0A0V8HAN9_9BACI</name>